<evidence type="ECO:0000313" key="2">
    <source>
        <dbReference type="Ensembl" id="ENSPMEP00000028563.1"/>
    </source>
</evidence>
<sequence length="112" mass="12682">MKLVAFCLLALYCCTLAMPAPTKSWTQRKLEETLSELQKFNETITVSIANIAFIALHTFCISACSDCKAHPSESVDEFLNQLQSLLQKVKSLSYLTALFKSKVYLYAFIFQQ</sequence>
<evidence type="ECO:0000313" key="3">
    <source>
        <dbReference type="Proteomes" id="UP000261480"/>
    </source>
</evidence>
<evidence type="ECO:0000256" key="1">
    <source>
        <dbReference type="SAM" id="SignalP"/>
    </source>
</evidence>
<dbReference type="AlphaFoldDB" id="A0A3B3YN31"/>
<dbReference type="Proteomes" id="UP000261480">
    <property type="component" value="Unplaced"/>
</dbReference>
<protein>
    <submittedName>
        <fullName evidence="2">Uncharacterized protein</fullName>
    </submittedName>
</protein>
<keyword evidence="1" id="KW-0732">Signal</keyword>
<reference evidence="2" key="2">
    <citation type="submission" date="2025-09" db="UniProtKB">
        <authorList>
            <consortium name="Ensembl"/>
        </authorList>
    </citation>
    <scope>IDENTIFICATION</scope>
</reference>
<accession>A0A3B3YN31</accession>
<dbReference type="Gene3D" id="1.20.1250.70">
    <property type="entry name" value="Interleukin-15/Interleukin-21"/>
    <property type="match status" value="1"/>
</dbReference>
<dbReference type="Ensembl" id="ENSPMET00000031478.1">
    <property type="protein sequence ID" value="ENSPMEP00000028563.1"/>
    <property type="gene ID" value="ENSPMEG00000013742.1"/>
</dbReference>
<keyword evidence="3" id="KW-1185">Reference proteome</keyword>
<organism evidence="2 3">
    <name type="scientific">Poecilia mexicana</name>
    <dbReference type="NCBI Taxonomy" id="48701"/>
    <lineage>
        <taxon>Eukaryota</taxon>
        <taxon>Metazoa</taxon>
        <taxon>Chordata</taxon>
        <taxon>Craniata</taxon>
        <taxon>Vertebrata</taxon>
        <taxon>Euteleostomi</taxon>
        <taxon>Actinopterygii</taxon>
        <taxon>Neopterygii</taxon>
        <taxon>Teleostei</taxon>
        <taxon>Neoteleostei</taxon>
        <taxon>Acanthomorphata</taxon>
        <taxon>Ovalentaria</taxon>
        <taxon>Atherinomorphae</taxon>
        <taxon>Cyprinodontiformes</taxon>
        <taxon>Poeciliidae</taxon>
        <taxon>Poeciliinae</taxon>
        <taxon>Poecilia</taxon>
    </lineage>
</organism>
<dbReference type="SUPFAM" id="SSF47266">
    <property type="entry name" value="4-helical cytokines"/>
    <property type="match status" value="1"/>
</dbReference>
<dbReference type="InterPro" id="IPR009079">
    <property type="entry name" value="4_helix_cytokine-like_core"/>
</dbReference>
<reference evidence="2" key="1">
    <citation type="submission" date="2025-08" db="UniProtKB">
        <authorList>
            <consortium name="Ensembl"/>
        </authorList>
    </citation>
    <scope>IDENTIFICATION</scope>
</reference>
<proteinExistence type="predicted"/>
<feature type="signal peptide" evidence="1">
    <location>
        <begin position="1"/>
        <end position="17"/>
    </location>
</feature>
<feature type="chain" id="PRO_5017179557" evidence="1">
    <location>
        <begin position="18"/>
        <end position="112"/>
    </location>
</feature>
<name>A0A3B3YN31_9TELE</name>
<dbReference type="STRING" id="48701.ENSPMEP00000028563"/>